<accession>A0ACC5YQW3</accession>
<protein>
    <submittedName>
        <fullName evidence="1">Uncharacterized protein</fullName>
    </submittedName>
</protein>
<reference evidence="1" key="1">
    <citation type="submission" date="2020-02" db="EMBL/GenBank/DDBJ databases">
        <title>Genome sequencing of the panga catfish, Pangasius djambal.</title>
        <authorList>
            <person name="Wen M."/>
            <person name="Zahm M."/>
            <person name="Roques C."/>
            <person name="Cabau C."/>
            <person name="Klopp C."/>
            <person name="Donnadieu C."/>
            <person name="Jouanno E."/>
            <person name="Avarre J.-C."/>
            <person name="Campet M."/>
            <person name="Ha T."/>
            <person name="Dugue R."/>
            <person name="Lampietro C."/>
            <person name="Louis A."/>
            <person name="Herpin A."/>
            <person name="Echchiki A."/>
            <person name="Berthelot C."/>
            <person name="Parey E."/>
            <person name="Roest-Crollius H."/>
            <person name="Braasch I."/>
            <person name="Postlethwait J.H."/>
            <person name="Bobe J."/>
            <person name="Montfort J."/>
            <person name="Bouchez O."/>
            <person name="Begum T."/>
            <person name="Schartl M."/>
            <person name="Gustiano R."/>
            <person name="Guiguen Y."/>
        </authorList>
    </citation>
    <scope>NUCLEOTIDE SEQUENCE</scope>
    <source>
        <strain evidence="1">Pdj_M5554</strain>
    </source>
</reference>
<evidence type="ECO:0000313" key="1">
    <source>
        <dbReference type="EMBL" id="MCJ8738074.1"/>
    </source>
</evidence>
<organism evidence="1 2">
    <name type="scientific">Pangasius djambal</name>
    <dbReference type="NCBI Taxonomy" id="1691987"/>
    <lineage>
        <taxon>Eukaryota</taxon>
        <taxon>Metazoa</taxon>
        <taxon>Chordata</taxon>
        <taxon>Craniata</taxon>
        <taxon>Vertebrata</taxon>
        <taxon>Euteleostomi</taxon>
        <taxon>Actinopterygii</taxon>
        <taxon>Neopterygii</taxon>
        <taxon>Teleostei</taxon>
        <taxon>Ostariophysi</taxon>
        <taxon>Siluriformes</taxon>
        <taxon>Pangasiidae</taxon>
        <taxon>Pangasius</taxon>
    </lineage>
</organism>
<name>A0ACC5YQW3_9TELE</name>
<dbReference type="EMBL" id="CM040986">
    <property type="protein sequence ID" value="MCJ8738074.1"/>
    <property type="molecule type" value="Genomic_DNA"/>
</dbReference>
<proteinExistence type="predicted"/>
<dbReference type="Proteomes" id="UP000830395">
    <property type="component" value="Chromosome 12"/>
</dbReference>
<keyword evidence="2" id="KW-1185">Reference proteome</keyword>
<comment type="caution">
    <text evidence="1">The sequence shown here is derived from an EMBL/GenBank/DDBJ whole genome shotgun (WGS) entry which is preliminary data.</text>
</comment>
<gene>
    <name evidence="1" type="ORF">PDJAM_G00031380</name>
</gene>
<evidence type="ECO:0000313" key="2">
    <source>
        <dbReference type="Proteomes" id="UP000830395"/>
    </source>
</evidence>
<sequence length="1068" mass="115710">MTTAARLVQEASAHLCVYFRRVTVWSAFTSSAEARTLCSHSCWGRQSMEDTALKQPTMVSRLPKFGSRATPASGPLTNGSTHNISFGWAKGVPVGKQNGIIRVPAPIPMKGRKGREDFGETVPDSGEEAQVVLRSQQQPRSAGPVKQIRKPSAAPVVKTQRSIPTVPSTIPRTITQPIKTNPRNTAPKQPSPIQPLCSKVGANVVAPSQGSSSPPQGSLQSSLSHSSDSLKSLSVENVVRSQSFSYLKRPAAATNPPLTRSFSFNRATELAKELPRPLAQSPVARSPVTQTSMVLDRVAKPTIATCSISSIPPSTLKKSLLPNCTDGKPSSLSYKLMRPSLIKQTRPVIPVKVQGKVEFTERDGESREKATPISEPSSNTHSAGTTPEEPFSTKEANDSRGQCLEILEDMSLSSTSSLERNDVSEEYMDDFDDLGNGGGILLMPVHEGKNGQIGFFKEDNTLVGQCQEGSSMRSLHSFVSETVDWAGIGLTGSRDEADASHRCGTRALSAERDLPHGSSLELSPSDSSGGTYMWDEEVLEPIGGASQLCGSFDSNLNSMDILNNLDNLDSCDLEEDDLMLDVDLPEDVSLHSDVDVAAHYDHSDSNYWPWRKQQQYRGSMEQLHYEERDGVLQPFDNGHTLGLSRRGSGQSSLDELMLKHMAQDCSSVKEQLFHLRTLLQMEEDGSVDEAEQLVSSPSSEEQSYQQVDELLKEVQKLREELRGKDVLISKLTQQLSAPVEVTPCLCQQGELQRREHQDKSTQTPWRAQNDILPPPPPPPPPLSPRRMQQGTGRVCVPLHYKRKTDGALLSLSLPLPLPHCPWLRSGGVSALLHRYSVPQILQPSQPSASEHNKLARPSLQALSEAPSDRVDAQPGDGPVKPQSCTVVLPFSATSNATLPSSVPATAPAGSAAAASLSSSTLSSDNLILLPNTRLRIDESHSPRAHVNNYVQLRRTNQHPGDLHTLSRDRKAPVLMKPRGGEQVGLGRGVRGASGAHPGFSGPSRTRHLPPPSRGLPCISSASQSSLIPSTHSSSVRMISAPRDEEISSVRAQDLSNACNSRLPKPKSH</sequence>